<proteinExistence type="predicted"/>
<dbReference type="AlphaFoldDB" id="A0A518IZ80"/>
<dbReference type="InterPro" id="IPR046357">
    <property type="entry name" value="PPIase_dom_sf"/>
</dbReference>
<keyword evidence="7" id="KW-0175">Coiled coil</keyword>
<dbReference type="EC" id="5.2.1.8" evidence="2"/>
<dbReference type="Gene3D" id="3.10.50.40">
    <property type="match status" value="2"/>
</dbReference>
<dbReference type="InterPro" id="IPR027304">
    <property type="entry name" value="Trigger_fact/SurA_dom_sf"/>
</dbReference>
<accession>A0A518IZ80</accession>
<dbReference type="PROSITE" id="PS50198">
    <property type="entry name" value="PPIC_PPIASE_2"/>
    <property type="match status" value="2"/>
</dbReference>
<keyword evidence="11" id="KW-1185">Reference proteome</keyword>
<dbReference type="Proteomes" id="UP000316770">
    <property type="component" value="Chromosome"/>
</dbReference>
<dbReference type="SUPFAM" id="SSF109998">
    <property type="entry name" value="Triger factor/SurA peptide-binding domain-like"/>
    <property type="match status" value="2"/>
</dbReference>
<feature type="signal peptide" evidence="8">
    <location>
        <begin position="1"/>
        <end position="23"/>
    </location>
</feature>
<name>A0A518IZ80_9BACT</name>
<feature type="domain" description="PpiC" evidence="9">
    <location>
        <begin position="168"/>
        <end position="259"/>
    </location>
</feature>
<reference evidence="10 11" key="1">
    <citation type="submission" date="2019-02" db="EMBL/GenBank/DDBJ databases">
        <title>Deep-cultivation of Planctomycetes and their phenomic and genomic characterization uncovers novel biology.</title>
        <authorList>
            <person name="Wiegand S."/>
            <person name="Jogler M."/>
            <person name="Boedeker C."/>
            <person name="Pinto D."/>
            <person name="Vollmers J."/>
            <person name="Rivas-Marin E."/>
            <person name="Kohn T."/>
            <person name="Peeters S.H."/>
            <person name="Heuer A."/>
            <person name="Rast P."/>
            <person name="Oberbeckmann S."/>
            <person name="Bunk B."/>
            <person name="Jeske O."/>
            <person name="Meyerdierks A."/>
            <person name="Storesund J.E."/>
            <person name="Kallscheuer N."/>
            <person name="Luecker S."/>
            <person name="Lage O.M."/>
            <person name="Pohl T."/>
            <person name="Merkel B.J."/>
            <person name="Hornburger P."/>
            <person name="Mueller R.-W."/>
            <person name="Bruemmer F."/>
            <person name="Labrenz M."/>
            <person name="Spormann A.M."/>
            <person name="Op den Camp H."/>
            <person name="Overmann J."/>
            <person name="Amann R."/>
            <person name="Jetten M.S.M."/>
            <person name="Mascher T."/>
            <person name="Medema M.H."/>
            <person name="Devos D.P."/>
            <person name="Kaster A.-K."/>
            <person name="Ovreas L."/>
            <person name="Rohde M."/>
            <person name="Galperin M.Y."/>
            <person name="Jogler C."/>
        </authorList>
    </citation>
    <scope>NUCLEOTIDE SEQUENCE [LARGE SCALE GENOMIC DNA]</scope>
    <source>
        <strain evidence="10 11">Mal33</strain>
    </source>
</reference>
<evidence type="ECO:0000256" key="4">
    <source>
        <dbReference type="ARBA" id="ARBA00023110"/>
    </source>
</evidence>
<dbReference type="PANTHER" id="PTHR47245">
    <property type="entry name" value="PEPTIDYLPROLYL ISOMERASE"/>
    <property type="match status" value="1"/>
</dbReference>
<evidence type="ECO:0000256" key="7">
    <source>
        <dbReference type="SAM" id="Coils"/>
    </source>
</evidence>
<feature type="chain" id="PRO_5021909555" description="peptidylprolyl isomerase" evidence="8">
    <location>
        <begin position="24"/>
        <end position="605"/>
    </location>
</feature>
<protein>
    <recommendedName>
        <fullName evidence="2">peptidylprolyl isomerase</fullName>
        <ecNumber evidence="2">5.2.1.8</ecNumber>
    </recommendedName>
</protein>
<evidence type="ECO:0000256" key="5">
    <source>
        <dbReference type="ARBA" id="ARBA00023235"/>
    </source>
</evidence>
<dbReference type="SUPFAM" id="SSF54534">
    <property type="entry name" value="FKBP-like"/>
    <property type="match status" value="2"/>
</dbReference>
<dbReference type="EMBL" id="CP036318">
    <property type="protein sequence ID" value="QDV58398.1"/>
    <property type="molecule type" value="Genomic_DNA"/>
</dbReference>
<evidence type="ECO:0000259" key="9">
    <source>
        <dbReference type="PROSITE" id="PS50198"/>
    </source>
</evidence>
<dbReference type="GO" id="GO:0003755">
    <property type="term" value="F:peptidyl-prolyl cis-trans isomerase activity"/>
    <property type="evidence" value="ECO:0007669"/>
    <property type="project" value="UniProtKB-KW"/>
</dbReference>
<evidence type="ECO:0000256" key="2">
    <source>
        <dbReference type="ARBA" id="ARBA00013194"/>
    </source>
</evidence>
<dbReference type="InterPro" id="IPR000297">
    <property type="entry name" value="PPIase_PpiC"/>
</dbReference>
<feature type="domain" description="PpiC" evidence="9">
    <location>
        <begin position="447"/>
        <end position="540"/>
    </location>
</feature>
<comment type="catalytic activity">
    <reaction evidence="1">
        <text>[protein]-peptidylproline (omega=180) = [protein]-peptidylproline (omega=0)</text>
        <dbReference type="Rhea" id="RHEA:16237"/>
        <dbReference type="Rhea" id="RHEA-COMP:10747"/>
        <dbReference type="Rhea" id="RHEA-COMP:10748"/>
        <dbReference type="ChEBI" id="CHEBI:83833"/>
        <dbReference type="ChEBI" id="CHEBI:83834"/>
        <dbReference type="EC" id="5.2.1.8"/>
    </reaction>
</comment>
<dbReference type="Gene3D" id="1.10.4030.10">
    <property type="entry name" value="Porin chaperone SurA, peptide-binding domain"/>
    <property type="match status" value="2"/>
</dbReference>
<dbReference type="RefSeq" id="WP_232529785.1">
    <property type="nucleotide sequence ID" value="NZ_CP036318.1"/>
</dbReference>
<keyword evidence="5 6" id="KW-0413">Isomerase</keyword>
<keyword evidence="3 8" id="KW-0732">Signal</keyword>
<evidence type="ECO:0000256" key="8">
    <source>
        <dbReference type="SAM" id="SignalP"/>
    </source>
</evidence>
<sequence precursor="true">MTTLKTKLHLHAAFRCMVFASTAAIALSVANTATSQQPATAAATQNEVVAVVNGTSLSRKMLGEEALRRHGEDVLESMVNKYLILQACKQHNITITNKDVEDEIQRIAGKFGLSVDRYLQMLQQERKIAPSEYRRDIVWPMIALQTLVAKETQVTPEEFNKAFDSQYGESVKCRMIMVGKQQVAEQLHARASADPAQFGQLAKDFSEDEASASVRGMIPPVHRHTSDPKFEKVAFSLKPNEISAPFQIADQWIMLQCVKHLPAMHPPAQQIAAIRQQITDRIRDQKTRVSGTELFQKLQQQAQVVNVLSNPELRKQYPGAAALINGQQLTLAQVIAETLKRHGVEVLDGEINRTLLEQELKKMNIQITEEELNAEVARAAESYGFVTADGKPDVQKWLADVTSEQGVSQELYMQDAVWPSVALKKMVAGQVKISDEDLRKGFQSNFGERVEVLAIVLSDQKSAQQVWDMARANPTEEFFGQLAEQYSIEPVSQSNLGRVPPIRRHGGQPAVEDEAFRLQPGELSGIVATGERYIIMRCQGRTNPIVAEMDDQVRDQLVRDLTEKKTRIAMAEKFDELKTASQIDNYLAGTTQDGRLAAVPAAEKR</sequence>
<dbReference type="Pfam" id="PF13624">
    <property type="entry name" value="SurA_N_3"/>
    <property type="match status" value="1"/>
</dbReference>
<evidence type="ECO:0000256" key="1">
    <source>
        <dbReference type="ARBA" id="ARBA00000971"/>
    </source>
</evidence>
<evidence type="ECO:0000313" key="11">
    <source>
        <dbReference type="Proteomes" id="UP000316770"/>
    </source>
</evidence>
<dbReference type="InterPro" id="IPR050245">
    <property type="entry name" value="PrsA_foldase"/>
</dbReference>
<organism evidence="10 11">
    <name type="scientific">Rosistilla oblonga</name>
    <dbReference type="NCBI Taxonomy" id="2527990"/>
    <lineage>
        <taxon>Bacteria</taxon>
        <taxon>Pseudomonadati</taxon>
        <taxon>Planctomycetota</taxon>
        <taxon>Planctomycetia</taxon>
        <taxon>Pirellulales</taxon>
        <taxon>Pirellulaceae</taxon>
        <taxon>Rosistilla</taxon>
    </lineage>
</organism>
<evidence type="ECO:0000256" key="3">
    <source>
        <dbReference type="ARBA" id="ARBA00022729"/>
    </source>
</evidence>
<dbReference type="PANTHER" id="PTHR47245:SF1">
    <property type="entry name" value="FOLDASE PROTEIN PRSA"/>
    <property type="match status" value="1"/>
</dbReference>
<dbReference type="Pfam" id="PF00639">
    <property type="entry name" value="Rotamase"/>
    <property type="match status" value="2"/>
</dbReference>
<feature type="coiled-coil region" evidence="7">
    <location>
        <begin position="353"/>
        <end position="380"/>
    </location>
</feature>
<keyword evidence="4 6" id="KW-0697">Rotamase</keyword>
<gene>
    <name evidence="10" type="primary">prsA2</name>
    <name evidence="10" type="ORF">Mal33_44160</name>
</gene>
<evidence type="ECO:0000313" key="10">
    <source>
        <dbReference type="EMBL" id="QDV58398.1"/>
    </source>
</evidence>
<evidence type="ECO:0000256" key="6">
    <source>
        <dbReference type="PROSITE-ProRule" id="PRU00278"/>
    </source>
</evidence>